<dbReference type="CDD" id="cd04301">
    <property type="entry name" value="NAT_SF"/>
    <property type="match status" value="1"/>
</dbReference>
<keyword evidence="1 4" id="KW-0808">Transferase</keyword>
<proteinExistence type="predicted"/>
<organism evidence="4 5">
    <name type="scientific">Bacillus infantis</name>
    <dbReference type="NCBI Taxonomy" id="324767"/>
    <lineage>
        <taxon>Bacteria</taxon>
        <taxon>Bacillati</taxon>
        <taxon>Bacillota</taxon>
        <taxon>Bacilli</taxon>
        <taxon>Bacillales</taxon>
        <taxon>Bacillaceae</taxon>
        <taxon>Bacillus</taxon>
    </lineage>
</organism>
<accession>A0A5D4RMP5</accession>
<evidence type="ECO:0000259" key="3">
    <source>
        <dbReference type="PROSITE" id="PS51186"/>
    </source>
</evidence>
<dbReference type="PANTHER" id="PTHR43420:SF47">
    <property type="entry name" value="N-ACETYLTRANSFERASE DOMAIN-CONTAINING PROTEIN"/>
    <property type="match status" value="1"/>
</dbReference>
<dbReference type="AlphaFoldDB" id="A0A5D4RMP5"/>
<dbReference type="InterPro" id="IPR050680">
    <property type="entry name" value="YpeA/RimI_acetyltransf"/>
</dbReference>
<dbReference type="Proteomes" id="UP000322139">
    <property type="component" value="Unassembled WGS sequence"/>
</dbReference>
<dbReference type="Pfam" id="PF00583">
    <property type="entry name" value="Acetyltransf_1"/>
    <property type="match status" value="1"/>
</dbReference>
<comment type="caution">
    <text evidence="4">The sequence shown here is derived from an EMBL/GenBank/DDBJ whole genome shotgun (WGS) entry which is preliminary data.</text>
</comment>
<dbReference type="PANTHER" id="PTHR43420">
    <property type="entry name" value="ACETYLTRANSFERASE"/>
    <property type="match status" value="1"/>
</dbReference>
<dbReference type="SUPFAM" id="SSF55729">
    <property type="entry name" value="Acyl-CoA N-acyltransferases (Nat)"/>
    <property type="match status" value="1"/>
</dbReference>
<dbReference type="EMBL" id="VTER01000001">
    <property type="protein sequence ID" value="TYS52109.1"/>
    <property type="molecule type" value="Genomic_DNA"/>
</dbReference>
<reference evidence="4 5" key="1">
    <citation type="submission" date="2019-08" db="EMBL/GenBank/DDBJ databases">
        <title>Bacillus genomes from the desert of Cuatro Cienegas, Coahuila.</title>
        <authorList>
            <person name="Olmedo-Alvarez G."/>
        </authorList>
    </citation>
    <scope>NUCLEOTIDE SEQUENCE [LARGE SCALE GENOMIC DNA]</scope>
    <source>
        <strain evidence="4 5">CH446_14T</strain>
    </source>
</reference>
<protein>
    <submittedName>
        <fullName evidence="4">GNAT family N-acetyltransferase</fullName>
    </submittedName>
</protein>
<evidence type="ECO:0000256" key="2">
    <source>
        <dbReference type="ARBA" id="ARBA00023315"/>
    </source>
</evidence>
<dbReference type="Gene3D" id="3.40.630.30">
    <property type="match status" value="1"/>
</dbReference>
<evidence type="ECO:0000256" key="1">
    <source>
        <dbReference type="ARBA" id="ARBA00022679"/>
    </source>
</evidence>
<name>A0A5D4RMP5_9BACI</name>
<evidence type="ECO:0000313" key="4">
    <source>
        <dbReference type="EMBL" id="TYS52109.1"/>
    </source>
</evidence>
<sequence>MIEIRRLSDCTLNEAVTAWNKGFAGYFFDASTTPEKFVARMAAEGLSPDLSVVAFGEGEPIGIVKSGIRDFRGRKIAWNGGTGVASAWRSKGVGRRLIEESIKIYQEEGVQLATLEAVSENSKAIALYEKLGYQKADSLEYLELKGSLEKNPVTLPHQQVYLGESVYPQEVSSLSFYKGTAPWQTCWQNAKDGEAHIAVDEGSAAGYAVFRKGFTAEGRHAATTLFQIQADPGRKDQQEIIAFMLSEIFGDFSDEIRRVIPNFPVEDNKETYELLSGIGFTAAVKQVYMIKELI</sequence>
<dbReference type="InterPro" id="IPR000182">
    <property type="entry name" value="GNAT_dom"/>
</dbReference>
<dbReference type="RefSeq" id="WP_148973089.1">
    <property type="nucleotide sequence ID" value="NZ_VTER01000001.1"/>
</dbReference>
<gene>
    <name evidence="4" type="ORF">FZD51_01295</name>
</gene>
<evidence type="ECO:0000313" key="5">
    <source>
        <dbReference type="Proteomes" id="UP000322139"/>
    </source>
</evidence>
<dbReference type="PROSITE" id="PS51186">
    <property type="entry name" value="GNAT"/>
    <property type="match status" value="1"/>
</dbReference>
<dbReference type="InterPro" id="IPR016181">
    <property type="entry name" value="Acyl_CoA_acyltransferase"/>
</dbReference>
<dbReference type="GO" id="GO:0016747">
    <property type="term" value="F:acyltransferase activity, transferring groups other than amino-acyl groups"/>
    <property type="evidence" value="ECO:0007669"/>
    <property type="project" value="InterPro"/>
</dbReference>
<keyword evidence="2" id="KW-0012">Acyltransferase</keyword>
<feature type="domain" description="N-acetyltransferase" evidence="3">
    <location>
        <begin position="2"/>
        <end position="154"/>
    </location>
</feature>